<dbReference type="EMBL" id="KQ241893">
    <property type="protein sequence ID" value="KNC82771.1"/>
    <property type="molecule type" value="Genomic_DNA"/>
</dbReference>
<gene>
    <name evidence="2" type="ORF">SARC_04947</name>
</gene>
<keyword evidence="3" id="KW-1185">Reference proteome</keyword>
<evidence type="ECO:0000313" key="2">
    <source>
        <dbReference type="EMBL" id="KNC82771.1"/>
    </source>
</evidence>
<proteinExistence type="predicted"/>
<feature type="compositionally biased region" description="Polar residues" evidence="1">
    <location>
        <begin position="29"/>
        <end position="38"/>
    </location>
</feature>
<evidence type="ECO:0000256" key="1">
    <source>
        <dbReference type="SAM" id="MobiDB-lite"/>
    </source>
</evidence>
<feature type="compositionally biased region" description="Basic and acidic residues" evidence="1">
    <location>
        <begin position="39"/>
        <end position="51"/>
    </location>
</feature>
<dbReference type="Proteomes" id="UP000054560">
    <property type="component" value="Unassembled WGS sequence"/>
</dbReference>
<dbReference type="AlphaFoldDB" id="A0A0L0G1R5"/>
<dbReference type="GeneID" id="25905451"/>
<dbReference type="RefSeq" id="XP_014156673.1">
    <property type="nucleotide sequence ID" value="XM_014301198.1"/>
</dbReference>
<feature type="region of interest" description="Disordered" evidence="1">
    <location>
        <begin position="1"/>
        <end position="64"/>
    </location>
</feature>
<reference evidence="2 3" key="1">
    <citation type="submission" date="2011-02" db="EMBL/GenBank/DDBJ databases">
        <title>The Genome Sequence of Sphaeroforma arctica JP610.</title>
        <authorList>
            <consortium name="The Broad Institute Genome Sequencing Platform"/>
            <person name="Russ C."/>
            <person name="Cuomo C."/>
            <person name="Young S.K."/>
            <person name="Zeng Q."/>
            <person name="Gargeya S."/>
            <person name="Alvarado L."/>
            <person name="Berlin A."/>
            <person name="Chapman S.B."/>
            <person name="Chen Z."/>
            <person name="Freedman E."/>
            <person name="Gellesch M."/>
            <person name="Goldberg J."/>
            <person name="Griggs A."/>
            <person name="Gujja S."/>
            <person name="Heilman E."/>
            <person name="Heiman D."/>
            <person name="Howarth C."/>
            <person name="Mehta T."/>
            <person name="Neiman D."/>
            <person name="Pearson M."/>
            <person name="Roberts A."/>
            <person name="Saif S."/>
            <person name="Shea T."/>
            <person name="Shenoy N."/>
            <person name="Sisk P."/>
            <person name="Stolte C."/>
            <person name="Sykes S."/>
            <person name="White J."/>
            <person name="Yandava C."/>
            <person name="Burger G."/>
            <person name="Gray M.W."/>
            <person name="Holland P.W.H."/>
            <person name="King N."/>
            <person name="Lang F.B.F."/>
            <person name="Roger A.J."/>
            <person name="Ruiz-Trillo I."/>
            <person name="Haas B."/>
            <person name="Nusbaum C."/>
            <person name="Birren B."/>
        </authorList>
    </citation>
    <scope>NUCLEOTIDE SEQUENCE [LARGE SCALE GENOMIC DNA]</scope>
    <source>
        <strain evidence="2 3">JP610</strain>
    </source>
</reference>
<protein>
    <recommendedName>
        <fullName evidence="4">Small EDRK-rich factor-like N-terminal domain-containing protein</fullName>
    </recommendedName>
</protein>
<feature type="compositionally biased region" description="Basic and acidic residues" evidence="1">
    <location>
        <begin position="1"/>
        <end position="16"/>
    </location>
</feature>
<dbReference type="PANTHER" id="PTHR13596:SF0">
    <property type="entry name" value="SI:CH211-39K3.2-RELATED"/>
    <property type="match status" value="1"/>
</dbReference>
<dbReference type="PANTHER" id="PTHR13596">
    <property type="entry name" value="SMALL EDRK-RICH FACTOR 1"/>
    <property type="match status" value="1"/>
</dbReference>
<sequence>MARGNERERNRAKNDAKNTQSNKKKQSEAKNGNLTPAQRQERDAKALQEKLARKKAAAEAAEAK</sequence>
<organism evidence="2 3">
    <name type="scientific">Sphaeroforma arctica JP610</name>
    <dbReference type="NCBI Taxonomy" id="667725"/>
    <lineage>
        <taxon>Eukaryota</taxon>
        <taxon>Ichthyosporea</taxon>
        <taxon>Ichthyophonida</taxon>
        <taxon>Sphaeroforma</taxon>
    </lineage>
</organism>
<name>A0A0L0G1R5_9EUKA</name>
<accession>A0A0L0G1R5</accession>
<dbReference type="InterPro" id="IPR040211">
    <property type="entry name" value="SERF1/2-like"/>
</dbReference>
<evidence type="ECO:0008006" key="4">
    <source>
        <dbReference type="Google" id="ProtNLM"/>
    </source>
</evidence>
<evidence type="ECO:0000313" key="3">
    <source>
        <dbReference type="Proteomes" id="UP000054560"/>
    </source>
</evidence>